<evidence type="ECO:0000256" key="1">
    <source>
        <dbReference type="SAM" id="SignalP"/>
    </source>
</evidence>
<organism evidence="2 3">
    <name type="scientific">Rhizopus azygosporus</name>
    <name type="common">Rhizopus microsporus var. azygosporus</name>
    <dbReference type="NCBI Taxonomy" id="86630"/>
    <lineage>
        <taxon>Eukaryota</taxon>
        <taxon>Fungi</taxon>
        <taxon>Fungi incertae sedis</taxon>
        <taxon>Mucoromycota</taxon>
        <taxon>Mucoromycotina</taxon>
        <taxon>Mucoromycetes</taxon>
        <taxon>Mucorales</taxon>
        <taxon>Mucorineae</taxon>
        <taxon>Rhizopodaceae</taxon>
        <taxon>Rhizopus</taxon>
    </lineage>
</organism>
<feature type="chain" id="PRO_5016570534" evidence="1">
    <location>
        <begin position="23"/>
        <end position="84"/>
    </location>
</feature>
<evidence type="ECO:0000313" key="2">
    <source>
        <dbReference type="EMBL" id="RCH87276.1"/>
    </source>
</evidence>
<name>A0A367JBI7_RHIAZ</name>
<dbReference type="Proteomes" id="UP000252139">
    <property type="component" value="Unassembled WGS sequence"/>
</dbReference>
<protein>
    <submittedName>
        <fullName evidence="2">Uncharacterized protein</fullName>
    </submittedName>
</protein>
<feature type="signal peptide" evidence="1">
    <location>
        <begin position="1"/>
        <end position="22"/>
    </location>
</feature>
<proteinExistence type="predicted"/>
<gene>
    <name evidence="2" type="ORF">CU097_000368</name>
</gene>
<dbReference type="AlphaFoldDB" id="A0A367JBI7"/>
<comment type="caution">
    <text evidence="2">The sequence shown here is derived from an EMBL/GenBank/DDBJ whole genome shotgun (WGS) entry which is preliminary data.</text>
</comment>
<keyword evidence="3" id="KW-1185">Reference proteome</keyword>
<feature type="non-terminal residue" evidence="2">
    <location>
        <position position="84"/>
    </location>
</feature>
<accession>A0A367JBI7</accession>
<dbReference type="EMBL" id="PJQL01001691">
    <property type="protein sequence ID" value="RCH87276.1"/>
    <property type="molecule type" value="Genomic_DNA"/>
</dbReference>
<evidence type="ECO:0000313" key="3">
    <source>
        <dbReference type="Proteomes" id="UP000252139"/>
    </source>
</evidence>
<keyword evidence="1" id="KW-0732">Signal</keyword>
<sequence length="84" mass="8791">MKFSIKVAALAALALFSSSVNADSMSDAIEAFCGGLNVTTPTTNDVVSPGQNATITVTRVQNDYQKTITGVDLFSVGSDNNPKY</sequence>
<reference evidence="2 3" key="1">
    <citation type="journal article" date="2018" name="G3 (Bethesda)">
        <title>Phylogenetic and Phylogenomic Definition of Rhizopus Species.</title>
        <authorList>
            <person name="Gryganskyi A.P."/>
            <person name="Golan J."/>
            <person name="Dolatabadi S."/>
            <person name="Mondo S."/>
            <person name="Robb S."/>
            <person name="Idnurm A."/>
            <person name="Muszewska A."/>
            <person name="Steczkiewicz K."/>
            <person name="Masonjones S."/>
            <person name="Liao H.L."/>
            <person name="Gajdeczka M.T."/>
            <person name="Anike F."/>
            <person name="Vuek A."/>
            <person name="Anishchenko I.M."/>
            <person name="Voigt K."/>
            <person name="de Hoog G.S."/>
            <person name="Smith M.E."/>
            <person name="Heitman J."/>
            <person name="Vilgalys R."/>
            <person name="Stajich J.E."/>
        </authorList>
    </citation>
    <scope>NUCLEOTIDE SEQUENCE [LARGE SCALE GENOMIC DNA]</scope>
    <source>
        <strain evidence="2 3">CBS 357.93</strain>
    </source>
</reference>